<dbReference type="InterPro" id="IPR041442">
    <property type="entry name" value="PIH1D1/2/3_CS-like"/>
</dbReference>
<keyword evidence="4" id="KW-1185">Reference proteome</keyword>
<proteinExistence type="inferred from homology"/>
<dbReference type="PANTHER" id="PTHR21083">
    <property type="entry name" value="TWISTER"/>
    <property type="match status" value="1"/>
</dbReference>
<sequence length="85" mass="9724">MGFKTPGTASCEWLNVFVKMPQEAREKIELSVEPEAIDVRSPRYRLHLETPQPVNPNASSAKWHSDTSTLEITLRLVRELDDVNF</sequence>
<feature type="domain" description="PIH1D1/2/3 CS-like" evidence="2">
    <location>
        <begin position="14"/>
        <end position="75"/>
    </location>
</feature>
<gene>
    <name evidence="3" type="ORF">WH47_01126</name>
</gene>
<dbReference type="Pfam" id="PF18201">
    <property type="entry name" value="PIH1_CS"/>
    <property type="match status" value="1"/>
</dbReference>
<dbReference type="PANTHER" id="PTHR21083:SF0">
    <property type="entry name" value="DYNEIN AXONEMAL ASSEMBLY FACTOR 6"/>
    <property type="match status" value="1"/>
</dbReference>
<dbReference type="GO" id="GO:0051087">
    <property type="term" value="F:protein-folding chaperone binding"/>
    <property type="evidence" value="ECO:0007669"/>
    <property type="project" value="InterPro"/>
</dbReference>
<accession>A0A0L7QYZ9</accession>
<dbReference type="GO" id="GO:0070286">
    <property type="term" value="P:axonemal dynein complex assembly"/>
    <property type="evidence" value="ECO:0007669"/>
    <property type="project" value="InterPro"/>
</dbReference>
<dbReference type="OrthoDB" id="25887at2759"/>
<protein>
    <submittedName>
        <fullName evidence="3">Uncharacterized protein CXorf41</fullName>
    </submittedName>
</protein>
<evidence type="ECO:0000259" key="2">
    <source>
        <dbReference type="Pfam" id="PF18201"/>
    </source>
</evidence>
<organism evidence="3 4">
    <name type="scientific">Habropoda laboriosa</name>
    <dbReference type="NCBI Taxonomy" id="597456"/>
    <lineage>
        <taxon>Eukaryota</taxon>
        <taxon>Metazoa</taxon>
        <taxon>Ecdysozoa</taxon>
        <taxon>Arthropoda</taxon>
        <taxon>Hexapoda</taxon>
        <taxon>Insecta</taxon>
        <taxon>Pterygota</taxon>
        <taxon>Neoptera</taxon>
        <taxon>Endopterygota</taxon>
        <taxon>Hymenoptera</taxon>
        <taxon>Apocrita</taxon>
        <taxon>Aculeata</taxon>
        <taxon>Apoidea</taxon>
        <taxon>Anthophila</taxon>
        <taxon>Apidae</taxon>
        <taxon>Habropoda</taxon>
    </lineage>
</organism>
<dbReference type="STRING" id="597456.A0A0L7QYZ9"/>
<dbReference type="Proteomes" id="UP000053825">
    <property type="component" value="Unassembled WGS sequence"/>
</dbReference>
<dbReference type="GO" id="GO:0045505">
    <property type="term" value="F:dynein intermediate chain binding"/>
    <property type="evidence" value="ECO:0007669"/>
    <property type="project" value="TreeGrafter"/>
</dbReference>
<reference evidence="3 4" key="1">
    <citation type="submission" date="2015-07" db="EMBL/GenBank/DDBJ databases">
        <title>The genome of Habropoda laboriosa.</title>
        <authorList>
            <person name="Pan H."/>
            <person name="Kapheim K."/>
        </authorList>
    </citation>
    <scope>NUCLEOTIDE SEQUENCE [LARGE SCALE GENOMIC DNA]</scope>
    <source>
        <strain evidence="3">0110345459</strain>
    </source>
</reference>
<comment type="similarity">
    <text evidence="1">Belongs to the PIH1 family.</text>
</comment>
<dbReference type="GO" id="GO:0005737">
    <property type="term" value="C:cytoplasm"/>
    <property type="evidence" value="ECO:0007669"/>
    <property type="project" value="TreeGrafter"/>
</dbReference>
<name>A0A0L7QYZ9_9HYME</name>
<dbReference type="EMBL" id="KQ414685">
    <property type="protein sequence ID" value="KOC63796.1"/>
    <property type="molecule type" value="Genomic_DNA"/>
</dbReference>
<evidence type="ECO:0000313" key="4">
    <source>
        <dbReference type="Proteomes" id="UP000053825"/>
    </source>
</evidence>
<evidence type="ECO:0000313" key="3">
    <source>
        <dbReference type="EMBL" id="KOC63796.1"/>
    </source>
</evidence>
<dbReference type="AlphaFoldDB" id="A0A0L7QYZ9"/>
<evidence type="ECO:0000256" key="1">
    <source>
        <dbReference type="ARBA" id="ARBA00008511"/>
    </source>
</evidence>
<dbReference type="InterPro" id="IPR026697">
    <property type="entry name" value="DNAAF6"/>
</dbReference>